<evidence type="ECO:0000313" key="1">
    <source>
        <dbReference type="EMBL" id="KUM59749.1"/>
    </source>
</evidence>
<reference evidence="1 2" key="1">
    <citation type="submission" date="2015-10" db="EMBL/GenBank/DDBJ databases">
        <title>Genome sequencing of Penicillium freii.</title>
        <authorList>
            <person name="Nguyen H.D."/>
            <person name="Visagie C.M."/>
            <person name="Seifert K.A."/>
        </authorList>
    </citation>
    <scope>NUCLEOTIDE SEQUENCE [LARGE SCALE GENOMIC DNA]</scope>
    <source>
        <strain evidence="1 2">DAOM 242723</strain>
    </source>
</reference>
<keyword evidence="2" id="KW-1185">Reference proteome</keyword>
<proteinExistence type="predicted"/>
<sequence>MVSTAPHLPVGGLMMVIQSQKLTRLDGDDWRELCDKESRVEADEVTGRVDTCTRRSARCRWQLSPRHLFLS</sequence>
<comment type="caution">
    <text evidence="1">The sequence shown here is derived from an EMBL/GenBank/DDBJ whole genome shotgun (WGS) entry which is preliminary data.</text>
</comment>
<dbReference type="EMBL" id="LLXE01000209">
    <property type="protein sequence ID" value="KUM59749.1"/>
    <property type="molecule type" value="Genomic_DNA"/>
</dbReference>
<evidence type="ECO:0000313" key="2">
    <source>
        <dbReference type="Proteomes" id="UP000055045"/>
    </source>
</evidence>
<protein>
    <submittedName>
        <fullName evidence="1">Uncharacterized protein</fullName>
    </submittedName>
</protein>
<name>A0A101MFP9_PENFR</name>
<gene>
    <name evidence="1" type="ORF">ACN42_g7392</name>
</gene>
<organism evidence="1 2">
    <name type="scientific">Penicillium freii</name>
    <dbReference type="NCBI Taxonomy" id="48697"/>
    <lineage>
        <taxon>Eukaryota</taxon>
        <taxon>Fungi</taxon>
        <taxon>Dikarya</taxon>
        <taxon>Ascomycota</taxon>
        <taxon>Pezizomycotina</taxon>
        <taxon>Eurotiomycetes</taxon>
        <taxon>Eurotiomycetidae</taxon>
        <taxon>Eurotiales</taxon>
        <taxon>Aspergillaceae</taxon>
        <taxon>Penicillium</taxon>
    </lineage>
</organism>
<dbReference type="Proteomes" id="UP000055045">
    <property type="component" value="Unassembled WGS sequence"/>
</dbReference>
<accession>A0A101MFP9</accession>
<dbReference type="AlphaFoldDB" id="A0A101MFP9"/>